<evidence type="ECO:0008006" key="4">
    <source>
        <dbReference type="Google" id="ProtNLM"/>
    </source>
</evidence>
<dbReference type="AlphaFoldDB" id="A0A9X3J0I6"/>
<evidence type="ECO:0000256" key="1">
    <source>
        <dbReference type="SAM" id="SignalP"/>
    </source>
</evidence>
<keyword evidence="3" id="KW-1185">Reference proteome</keyword>
<gene>
    <name evidence="2" type="ORF">OV079_34635</name>
</gene>
<reference evidence="2" key="1">
    <citation type="submission" date="2022-11" db="EMBL/GenBank/DDBJ databases">
        <title>Minimal conservation of predation-associated metabolite biosynthetic gene clusters underscores biosynthetic potential of Myxococcota including descriptions for ten novel species: Archangium lansinium sp. nov., Myxococcus landrumus sp. nov., Nannocystis bai.</title>
        <authorList>
            <person name="Ahearne A."/>
            <person name="Stevens C."/>
            <person name="Phillips K."/>
        </authorList>
    </citation>
    <scope>NUCLEOTIDE SEQUENCE</scope>
    <source>
        <strain evidence="2">Na p29</strain>
    </source>
</reference>
<name>A0A9X3J0I6_9BACT</name>
<sequence length="179" mass="19460">MTSFSRILQTATLALFGVSLTSLAACGGGGAENQLPLTNRVWLTHVPKKLDDSVGALVVFEAKGRRQFGALYKGSMFRGSFEVFEWQPDEHEGRAHLRLLQDDKSVKIRTEPCEPDAGLDSCIMLHGDPLGAVRYQSKRIWGLRGKPAISSPIELDIAGDVRALLAADPELAALLSEET</sequence>
<keyword evidence="1" id="KW-0732">Signal</keyword>
<organism evidence="2 3">
    <name type="scientific">Nannocystis pusilla</name>
    <dbReference type="NCBI Taxonomy" id="889268"/>
    <lineage>
        <taxon>Bacteria</taxon>
        <taxon>Pseudomonadati</taxon>
        <taxon>Myxococcota</taxon>
        <taxon>Polyangia</taxon>
        <taxon>Nannocystales</taxon>
        <taxon>Nannocystaceae</taxon>
        <taxon>Nannocystis</taxon>
    </lineage>
</organism>
<dbReference type="EMBL" id="JAPNKE010000002">
    <property type="protein sequence ID" value="MCY1010616.1"/>
    <property type="molecule type" value="Genomic_DNA"/>
</dbReference>
<protein>
    <recommendedName>
        <fullName evidence="4">Lipoprotein</fullName>
    </recommendedName>
</protein>
<dbReference type="RefSeq" id="WP_267773642.1">
    <property type="nucleotide sequence ID" value="NZ_JAPNKE010000002.1"/>
</dbReference>
<feature type="chain" id="PRO_5040829635" description="Lipoprotein" evidence="1">
    <location>
        <begin position="25"/>
        <end position="179"/>
    </location>
</feature>
<evidence type="ECO:0000313" key="3">
    <source>
        <dbReference type="Proteomes" id="UP001150924"/>
    </source>
</evidence>
<feature type="signal peptide" evidence="1">
    <location>
        <begin position="1"/>
        <end position="24"/>
    </location>
</feature>
<dbReference type="PROSITE" id="PS51257">
    <property type="entry name" value="PROKAR_LIPOPROTEIN"/>
    <property type="match status" value="1"/>
</dbReference>
<proteinExistence type="predicted"/>
<accession>A0A9X3J0I6</accession>
<comment type="caution">
    <text evidence="2">The sequence shown here is derived from an EMBL/GenBank/DDBJ whole genome shotgun (WGS) entry which is preliminary data.</text>
</comment>
<dbReference type="Proteomes" id="UP001150924">
    <property type="component" value="Unassembled WGS sequence"/>
</dbReference>
<evidence type="ECO:0000313" key="2">
    <source>
        <dbReference type="EMBL" id="MCY1010616.1"/>
    </source>
</evidence>